<keyword evidence="4" id="KW-0732">Signal</keyword>
<dbReference type="RefSeq" id="WP_101532450.1">
    <property type="nucleotide sequence ID" value="NZ_PKUQ01000003.1"/>
</dbReference>
<dbReference type="InterPro" id="IPR006059">
    <property type="entry name" value="SBP"/>
</dbReference>
<dbReference type="SUPFAM" id="SSF53850">
    <property type="entry name" value="Periplasmic binding protein-like II"/>
    <property type="match status" value="1"/>
</dbReference>
<evidence type="ECO:0000313" key="5">
    <source>
        <dbReference type="EMBL" id="PLW78557.1"/>
    </source>
</evidence>
<dbReference type="Pfam" id="PF13416">
    <property type="entry name" value="SBP_bac_8"/>
    <property type="match status" value="1"/>
</dbReference>
<evidence type="ECO:0000256" key="4">
    <source>
        <dbReference type="SAM" id="SignalP"/>
    </source>
</evidence>
<proteinExistence type="inferred from homology"/>
<dbReference type="OrthoDB" id="2509690at2"/>
<comment type="subcellular location">
    <subcellularLocation>
        <location evidence="1">Periplasm</location>
    </subcellularLocation>
</comment>
<evidence type="ECO:0000313" key="6">
    <source>
        <dbReference type="Proteomes" id="UP000234881"/>
    </source>
</evidence>
<dbReference type="Gene3D" id="3.40.190.10">
    <property type="entry name" value="Periplasmic binding protein-like II"/>
    <property type="match status" value="1"/>
</dbReference>
<comment type="similarity">
    <text evidence="2">Belongs to the bacterial solute-binding protein 1 family.</text>
</comment>
<name>A0A2N5XVQ3_9HYPH</name>
<dbReference type="EMBL" id="PKUQ01000003">
    <property type="protein sequence ID" value="PLW78557.1"/>
    <property type="molecule type" value="Genomic_DNA"/>
</dbReference>
<feature type="chain" id="PRO_5014931087" description="ABC transporter substrate-binding protein" evidence="4">
    <location>
        <begin position="22"/>
        <end position="420"/>
    </location>
</feature>
<gene>
    <name evidence="5" type="ORF">C0081_03590</name>
</gene>
<dbReference type="GO" id="GO:0042597">
    <property type="term" value="C:periplasmic space"/>
    <property type="evidence" value="ECO:0007669"/>
    <property type="project" value="UniProtKB-SubCell"/>
</dbReference>
<keyword evidence="6" id="KW-1185">Reference proteome</keyword>
<dbReference type="PANTHER" id="PTHR43649:SF12">
    <property type="entry name" value="DIACETYLCHITOBIOSE BINDING PROTEIN DASA"/>
    <property type="match status" value="1"/>
</dbReference>
<dbReference type="AlphaFoldDB" id="A0A2N5XVQ3"/>
<protein>
    <recommendedName>
        <fullName evidence="7">ABC transporter substrate-binding protein</fullName>
    </recommendedName>
</protein>
<accession>A0A2N5XVQ3</accession>
<dbReference type="InterPro" id="IPR050490">
    <property type="entry name" value="Bact_solute-bd_prot1"/>
</dbReference>
<organism evidence="5 6">
    <name type="scientific">Cohaesibacter celericrescens</name>
    <dbReference type="NCBI Taxonomy" id="2067669"/>
    <lineage>
        <taxon>Bacteria</taxon>
        <taxon>Pseudomonadati</taxon>
        <taxon>Pseudomonadota</taxon>
        <taxon>Alphaproteobacteria</taxon>
        <taxon>Hyphomicrobiales</taxon>
        <taxon>Cohaesibacteraceae</taxon>
    </lineage>
</organism>
<evidence type="ECO:0000256" key="1">
    <source>
        <dbReference type="ARBA" id="ARBA00004418"/>
    </source>
</evidence>
<dbReference type="PANTHER" id="PTHR43649">
    <property type="entry name" value="ARABINOSE-BINDING PROTEIN-RELATED"/>
    <property type="match status" value="1"/>
</dbReference>
<feature type="signal peptide" evidence="4">
    <location>
        <begin position="1"/>
        <end position="21"/>
    </location>
</feature>
<evidence type="ECO:0000256" key="2">
    <source>
        <dbReference type="ARBA" id="ARBA00008520"/>
    </source>
</evidence>
<evidence type="ECO:0000256" key="3">
    <source>
        <dbReference type="ARBA" id="ARBA00022764"/>
    </source>
</evidence>
<sequence length="420" mass="44951">MKKLILATLAAGLMSTGIVKAEDVTLRVHYAIPNIWADVQDKMSEAFMAKNPDIKIDLDSPAESYADGVQRLLRESVAGTLPDVAYLGLNRWRILESRGLAKDLDGFIGDQAAFEKAGYTHALRSLGQYKGKQWALAASASTLVIYVNPDLVEKAGGSVANFPTDFDGLIALSAKINSLGETIDGAWIAAHDWRFQSVLGSYGGRPLNEDETAITIDSEAGVKAAEFYGRMAKEAGMKKYSGNDARQAFAAGTLGVYIDSSSYLTRMVEGAGDRFDVTLLPFITAANDKTSIYFPTGGSAVVMLTDDEKKQEAAWKYMRFVTGPEGAKIVVENTGYAPTNAVVLEDESYLGAFYSANPNAKRAHAQVSSFAGPWYSYPGTEGVAVTDLIAAGIVEVIDGSDPAETIKAVAKDVSSKLGMK</sequence>
<reference evidence="5 6" key="1">
    <citation type="submission" date="2018-01" db="EMBL/GenBank/DDBJ databases">
        <title>The draft genome sequence of Cohaesibacter sp. H1304.</title>
        <authorList>
            <person name="Wang N.-N."/>
            <person name="Du Z.-J."/>
        </authorList>
    </citation>
    <scope>NUCLEOTIDE SEQUENCE [LARGE SCALE GENOMIC DNA]</scope>
    <source>
        <strain evidence="5 6">H1304</strain>
    </source>
</reference>
<comment type="caution">
    <text evidence="5">The sequence shown here is derived from an EMBL/GenBank/DDBJ whole genome shotgun (WGS) entry which is preliminary data.</text>
</comment>
<dbReference type="Proteomes" id="UP000234881">
    <property type="component" value="Unassembled WGS sequence"/>
</dbReference>
<dbReference type="CDD" id="cd14748">
    <property type="entry name" value="PBP2_UgpB"/>
    <property type="match status" value="1"/>
</dbReference>
<keyword evidence="3" id="KW-0574">Periplasm</keyword>
<evidence type="ECO:0008006" key="7">
    <source>
        <dbReference type="Google" id="ProtNLM"/>
    </source>
</evidence>